<sequence length="325" mass="36678">MYYALIWLVIKAEGTGNKKNIYMATKSLLIVLLAAFFSTSILAQEAGDIPNGVLANRVSIAPRNVLSMFRQAGMDPVNHELTESEKEKVEKAFATLPPLHQKILKEHLLSISFMDNMPNTALTSPVATTSATKMFNITFRAGILSETISEWATWKENTCFERSTDPEFEISIDAGELDAIQYVLLHEATHVVDAVLTITPHPNDSEELVDPTPFTKNIWYTMNVPTEAFINPLLEKTRFRSGNTVAISSAPEIYGALQETPFVSLYGMASWFEDIAELVTIYHLTDKLDQPFRISVRKHNREVASFEPMKNKLVKKRLKQIKTFY</sequence>
<evidence type="ECO:0000313" key="1">
    <source>
        <dbReference type="EMBL" id="SEK61110.1"/>
    </source>
</evidence>
<evidence type="ECO:0000313" key="2">
    <source>
        <dbReference type="Proteomes" id="UP000198916"/>
    </source>
</evidence>
<accession>A0A1H7IHU1</accession>
<keyword evidence="2" id="KW-1185">Reference proteome</keyword>
<dbReference type="Proteomes" id="UP000198916">
    <property type="component" value="Unassembled WGS sequence"/>
</dbReference>
<reference evidence="2" key="1">
    <citation type="submission" date="2016-10" db="EMBL/GenBank/DDBJ databases">
        <authorList>
            <person name="Varghese N."/>
            <person name="Submissions S."/>
        </authorList>
    </citation>
    <scope>NUCLEOTIDE SEQUENCE [LARGE SCALE GENOMIC DNA]</scope>
    <source>
        <strain evidence="2">Jip14</strain>
    </source>
</reference>
<dbReference type="EMBL" id="FNZR01000002">
    <property type="protein sequence ID" value="SEK61110.1"/>
    <property type="molecule type" value="Genomic_DNA"/>
</dbReference>
<name>A0A1H7IHU1_9SPHI</name>
<dbReference type="AlphaFoldDB" id="A0A1H7IHU1"/>
<dbReference type="STRING" id="332977.SAMN05421740_102217"/>
<protein>
    <submittedName>
        <fullName evidence="1">Uncharacterized protein</fullName>
    </submittedName>
</protein>
<proteinExistence type="predicted"/>
<organism evidence="1 2">
    <name type="scientific">Parapedobacter koreensis</name>
    <dbReference type="NCBI Taxonomy" id="332977"/>
    <lineage>
        <taxon>Bacteria</taxon>
        <taxon>Pseudomonadati</taxon>
        <taxon>Bacteroidota</taxon>
        <taxon>Sphingobacteriia</taxon>
        <taxon>Sphingobacteriales</taxon>
        <taxon>Sphingobacteriaceae</taxon>
        <taxon>Parapedobacter</taxon>
    </lineage>
</organism>
<gene>
    <name evidence="1" type="ORF">SAMN05421740_102217</name>
</gene>